<evidence type="ECO:0000256" key="1">
    <source>
        <dbReference type="ARBA" id="ARBA00005086"/>
    </source>
</evidence>
<gene>
    <name evidence="8" type="ORF">CIG75_18105</name>
</gene>
<keyword evidence="3" id="KW-0560">Oxidoreductase</keyword>
<feature type="binding site" evidence="5">
    <location>
        <begin position="12"/>
        <end position="17"/>
    </location>
    <ligand>
        <name>NAD(+)</name>
        <dbReference type="ChEBI" id="CHEBI:57540"/>
    </ligand>
</feature>
<dbReference type="EMBL" id="CP022657">
    <property type="protein sequence ID" value="ASS76694.1"/>
    <property type="molecule type" value="Genomic_DNA"/>
</dbReference>
<keyword evidence="9" id="KW-1185">Reference proteome</keyword>
<feature type="domain" description="3-hydroxyacyl-CoA dehydrogenase NAD binding" evidence="7">
    <location>
        <begin position="8"/>
        <end position="186"/>
    </location>
</feature>
<evidence type="ECO:0000259" key="6">
    <source>
        <dbReference type="Pfam" id="PF00725"/>
    </source>
</evidence>
<feature type="binding site" evidence="5">
    <location>
        <position position="145"/>
    </location>
    <ligand>
        <name>NAD(+)</name>
        <dbReference type="ChEBI" id="CHEBI:57540"/>
    </ligand>
</feature>
<dbReference type="InterPro" id="IPR036291">
    <property type="entry name" value="NAD(P)-bd_dom_sf"/>
</dbReference>
<evidence type="ECO:0000256" key="4">
    <source>
        <dbReference type="PIRSR" id="PIRSR000105-1"/>
    </source>
</evidence>
<dbReference type="PANTHER" id="PTHR48075">
    <property type="entry name" value="3-HYDROXYACYL-COA DEHYDROGENASE FAMILY PROTEIN"/>
    <property type="match status" value="1"/>
</dbReference>
<dbReference type="Gene3D" id="1.10.1040.50">
    <property type="match status" value="1"/>
</dbReference>
<comment type="similarity">
    <text evidence="2">Belongs to the 3-hydroxyacyl-CoA dehydrogenase family.</text>
</comment>
<feature type="domain" description="3-hydroxyacyl-CoA dehydrogenase C-terminal" evidence="6">
    <location>
        <begin position="188"/>
        <end position="285"/>
    </location>
</feature>
<evidence type="ECO:0000256" key="2">
    <source>
        <dbReference type="ARBA" id="ARBA00009463"/>
    </source>
</evidence>
<dbReference type="OrthoDB" id="9771883at2"/>
<name>A0A223D5Q2_9BACL</name>
<comment type="pathway">
    <text evidence="1">Lipid metabolism; butanoate metabolism.</text>
</comment>
<dbReference type="Gene3D" id="3.40.50.720">
    <property type="entry name" value="NAD(P)-binding Rossmann-like Domain"/>
    <property type="match status" value="1"/>
</dbReference>
<dbReference type="InterPro" id="IPR008927">
    <property type="entry name" value="6-PGluconate_DH-like_C_sf"/>
</dbReference>
<evidence type="ECO:0000313" key="9">
    <source>
        <dbReference type="Proteomes" id="UP000214688"/>
    </source>
</evidence>
<dbReference type="Pfam" id="PF02737">
    <property type="entry name" value="3HCDH_N"/>
    <property type="match status" value="1"/>
</dbReference>
<dbReference type="PIRSF" id="PIRSF000105">
    <property type="entry name" value="HCDH"/>
    <property type="match status" value="1"/>
</dbReference>
<proteinExistence type="inferred from homology"/>
<feature type="binding site" evidence="5">
    <location>
        <position position="94"/>
    </location>
    <ligand>
        <name>NAD(+)</name>
        <dbReference type="ChEBI" id="CHEBI:57540"/>
    </ligand>
</feature>
<feature type="binding site" evidence="5">
    <location>
        <position position="35"/>
    </location>
    <ligand>
        <name>NAD(+)</name>
        <dbReference type="ChEBI" id="CHEBI:57540"/>
    </ligand>
</feature>
<reference evidence="8 9" key="1">
    <citation type="journal article" date="2015" name="Int. J. Syst. Evol. Microbiol.">
        <title>Tumebacillus algifaecis sp. nov., isolated from decomposing algal scum.</title>
        <authorList>
            <person name="Wu Y.F."/>
            <person name="Zhang B."/>
            <person name="Xing P."/>
            <person name="Wu Q.L."/>
            <person name="Liu S.J."/>
        </authorList>
    </citation>
    <scope>NUCLEOTIDE SEQUENCE [LARGE SCALE GENOMIC DNA]</scope>
    <source>
        <strain evidence="8 9">THMBR28</strain>
    </source>
</reference>
<keyword evidence="5" id="KW-0520">NAD</keyword>
<feature type="binding site" evidence="5">
    <location>
        <position position="277"/>
    </location>
    <ligand>
        <name>NAD(+)</name>
        <dbReference type="ChEBI" id="CHEBI:57540"/>
    </ligand>
</feature>
<accession>A0A223D5Q2</accession>
<dbReference type="PROSITE" id="PS00067">
    <property type="entry name" value="3HCDH"/>
    <property type="match status" value="1"/>
</dbReference>
<dbReference type="GO" id="GO:0019605">
    <property type="term" value="P:butyrate metabolic process"/>
    <property type="evidence" value="ECO:0007669"/>
    <property type="project" value="UniProtKB-UniPathway"/>
</dbReference>
<evidence type="ECO:0000256" key="3">
    <source>
        <dbReference type="ARBA" id="ARBA00023002"/>
    </source>
</evidence>
<evidence type="ECO:0000313" key="8">
    <source>
        <dbReference type="EMBL" id="ASS76694.1"/>
    </source>
</evidence>
<dbReference type="AlphaFoldDB" id="A0A223D5Q2"/>
<dbReference type="SUPFAM" id="SSF48179">
    <property type="entry name" value="6-phosphogluconate dehydrogenase C-terminal domain-like"/>
    <property type="match status" value="1"/>
</dbReference>
<dbReference type="InterPro" id="IPR022694">
    <property type="entry name" value="3-OHacyl-CoA_DH"/>
</dbReference>
<dbReference type="SUPFAM" id="SSF51735">
    <property type="entry name" value="NAD(P)-binding Rossmann-fold domains"/>
    <property type="match status" value="1"/>
</dbReference>
<sequence length="287" mass="31217">MSMFEQPIGVIGAGTMGIGIAQAAAQAGYEVLLYDLSEEVLLGALGGLRGRLEKRVAAGKLPPGESAVLLNRLRPVTRLELLSETALVVEAAPEKLELKRELFASLEAVVSPQCILASNTSSLPITALAGGLKHPERVVGLHFFNPVPLMQLVEVIQGLRTAARTVYLARSFAESLGKRTVLCQDTPGFLVNRVARPFYGEALRLLQEGVADVETIDRLARDGGRFRMGPFQLMDLIGIDVNLAVSESVFAAMYEEPRYRPHPMQARLVQAGTLGRKTGRGFYRYDD</sequence>
<dbReference type="PANTHER" id="PTHR48075:SF5">
    <property type="entry name" value="3-HYDROXYBUTYRYL-COA DEHYDROGENASE"/>
    <property type="match status" value="1"/>
</dbReference>
<dbReference type="GO" id="GO:0008691">
    <property type="term" value="F:3-hydroxybutyryl-CoA dehydrogenase activity"/>
    <property type="evidence" value="ECO:0007669"/>
    <property type="project" value="TreeGrafter"/>
</dbReference>
<dbReference type="GO" id="GO:0006635">
    <property type="term" value="P:fatty acid beta-oxidation"/>
    <property type="evidence" value="ECO:0007669"/>
    <property type="project" value="TreeGrafter"/>
</dbReference>
<dbReference type="InterPro" id="IPR006108">
    <property type="entry name" value="3HC_DH_C"/>
</dbReference>
<dbReference type="Pfam" id="PF00725">
    <property type="entry name" value="3HCDH"/>
    <property type="match status" value="1"/>
</dbReference>
<dbReference type="KEGG" id="tab:CIG75_18105"/>
<dbReference type="FunFam" id="3.40.50.720:FF:000009">
    <property type="entry name" value="Fatty oxidation complex, alpha subunit"/>
    <property type="match status" value="1"/>
</dbReference>
<dbReference type="InterPro" id="IPR006176">
    <property type="entry name" value="3-OHacyl-CoA_DH_NAD-bd"/>
</dbReference>
<dbReference type="Proteomes" id="UP000214688">
    <property type="component" value="Chromosome"/>
</dbReference>
<protein>
    <submittedName>
        <fullName evidence="8">3-hydroxybutyryl-CoA dehydrogenase</fullName>
    </submittedName>
</protein>
<feature type="binding site" evidence="5">
    <location>
        <position position="99"/>
    </location>
    <ligand>
        <name>NAD(+)</name>
        <dbReference type="ChEBI" id="CHEBI:57540"/>
    </ligand>
</feature>
<dbReference type="UniPathway" id="UPA00863"/>
<feature type="binding site" evidence="5">
    <location>
        <position position="121"/>
    </location>
    <ligand>
        <name>NAD(+)</name>
        <dbReference type="ChEBI" id="CHEBI:57540"/>
    </ligand>
</feature>
<dbReference type="InterPro" id="IPR006180">
    <property type="entry name" value="3-OHacyl-CoA_DH_CS"/>
</dbReference>
<evidence type="ECO:0000259" key="7">
    <source>
        <dbReference type="Pfam" id="PF02737"/>
    </source>
</evidence>
<feature type="site" description="Important for catalytic activity" evidence="4">
    <location>
        <position position="142"/>
    </location>
</feature>
<evidence type="ECO:0000256" key="5">
    <source>
        <dbReference type="PIRSR" id="PIRSR000105-2"/>
    </source>
</evidence>
<organism evidence="8 9">
    <name type="scientific">Tumebacillus algifaecis</name>
    <dbReference type="NCBI Taxonomy" id="1214604"/>
    <lineage>
        <taxon>Bacteria</taxon>
        <taxon>Bacillati</taxon>
        <taxon>Bacillota</taxon>
        <taxon>Bacilli</taxon>
        <taxon>Bacillales</taxon>
        <taxon>Alicyclobacillaceae</taxon>
        <taxon>Tumebacillus</taxon>
    </lineage>
</organism>
<dbReference type="GO" id="GO:0070403">
    <property type="term" value="F:NAD+ binding"/>
    <property type="evidence" value="ECO:0007669"/>
    <property type="project" value="InterPro"/>
</dbReference>